<comment type="caution">
    <text evidence="3">The sequence shown here is derived from an EMBL/GenBank/DDBJ whole genome shotgun (WGS) entry which is preliminary data.</text>
</comment>
<dbReference type="Proteomes" id="UP000451233">
    <property type="component" value="Unassembled WGS sequence"/>
</dbReference>
<dbReference type="RefSeq" id="WP_160906507.1">
    <property type="nucleotide sequence ID" value="NZ_WVHS01000002.1"/>
</dbReference>
<evidence type="ECO:0008006" key="5">
    <source>
        <dbReference type="Google" id="ProtNLM"/>
    </source>
</evidence>
<reference evidence="3 4" key="1">
    <citation type="submission" date="2019-11" db="EMBL/GenBank/DDBJ databases">
        <title>Pedobacter sp. HMF7056 Genome sequencing and assembly.</title>
        <authorList>
            <person name="Kang H."/>
            <person name="Kim H."/>
            <person name="Joh K."/>
        </authorList>
    </citation>
    <scope>NUCLEOTIDE SEQUENCE [LARGE SCALE GENOMIC DNA]</scope>
    <source>
        <strain evidence="3 4">HMF7056</strain>
    </source>
</reference>
<feature type="signal peptide" evidence="2">
    <location>
        <begin position="1"/>
        <end position="20"/>
    </location>
</feature>
<accession>A0A7K1XXG3</accession>
<keyword evidence="2" id="KW-0732">Signal</keyword>
<organism evidence="3 4">
    <name type="scientific">Hufsiella ginkgonis</name>
    <dbReference type="NCBI Taxonomy" id="2695274"/>
    <lineage>
        <taxon>Bacteria</taxon>
        <taxon>Pseudomonadati</taxon>
        <taxon>Bacteroidota</taxon>
        <taxon>Sphingobacteriia</taxon>
        <taxon>Sphingobacteriales</taxon>
        <taxon>Sphingobacteriaceae</taxon>
        <taxon>Hufsiella</taxon>
    </lineage>
</organism>
<feature type="region of interest" description="Disordered" evidence="1">
    <location>
        <begin position="132"/>
        <end position="156"/>
    </location>
</feature>
<dbReference type="EMBL" id="WVHS01000002">
    <property type="protein sequence ID" value="MXV15518.1"/>
    <property type="molecule type" value="Genomic_DNA"/>
</dbReference>
<protein>
    <recommendedName>
        <fullName evidence="5">Spy/CpxP family protein refolding chaperone</fullName>
    </recommendedName>
</protein>
<keyword evidence="4" id="KW-1185">Reference proteome</keyword>
<name>A0A7K1XXG3_9SPHI</name>
<proteinExistence type="predicted"/>
<sequence length="156" mass="16065">MKKVLFIVALLVSTASLSMAQGGGQGGGRPMGTPEERAKMTIDGQRLTSLALTDDQKAKLLPLLVKANKSIDSLRATAPQGDRDAMMALMPKMTAFTAPAETALISWLTPEQKKAYDAALAAAKERNPNATGILGGGFGGRGGQGGGQGGQRPANN</sequence>
<dbReference type="Pfam" id="PF07813">
    <property type="entry name" value="LTXXQ"/>
    <property type="match status" value="1"/>
</dbReference>
<evidence type="ECO:0000256" key="1">
    <source>
        <dbReference type="SAM" id="MobiDB-lite"/>
    </source>
</evidence>
<dbReference type="GO" id="GO:0042597">
    <property type="term" value="C:periplasmic space"/>
    <property type="evidence" value="ECO:0007669"/>
    <property type="project" value="InterPro"/>
</dbReference>
<gene>
    <name evidence="3" type="ORF">GS398_09400</name>
</gene>
<feature type="chain" id="PRO_5029724708" description="Spy/CpxP family protein refolding chaperone" evidence="2">
    <location>
        <begin position="21"/>
        <end position="156"/>
    </location>
</feature>
<dbReference type="AlphaFoldDB" id="A0A7K1XXG3"/>
<evidence type="ECO:0000313" key="3">
    <source>
        <dbReference type="EMBL" id="MXV15518.1"/>
    </source>
</evidence>
<feature type="compositionally biased region" description="Gly residues" evidence="1">
    <location>
        <begin position="133"/>
        <end position="150"/>
    </location>
</feature>
<evidence type="ECO:0000256" key="2">
    <source>
        <dbReference type="SAM" id="SignalP"/>
    </source>
</evidence>
<evidence type="ECO:0000313" key="4">
    <source>
        <dbReference type="Proteomes" id="UP000451233"/>
    </source>
</evidence>
<dbReference type="InterPro" id="IPR012899">
    <property type="entry name" value="LTXXQ"/>
</dbReference>